<evidence type="ECO:0008006" key="4">
    <source>
        <dbReference type="Google" id="ProtNLM"/>
    </source>
</evidence>
<feature type="chain" id="PRO_5017337351" description="Lipoprotein" evidence="1">
    <location>
        <begin position="19"/>
        <end position="174"/>
    </location>
</feature>
<feature type="signal peptide" evidence="1">
    <location>
        <begin position="1"/>
        <end position="18"/>
    </location>
</feature>
<reference evidence="2 3" key="1">
    <citation type="submission" date="2018-09" db="EMBL/GenBank/DDBJ databases">
        <title>The draft genome of Acinetobacter spp. strains.</title>
        <authorList>
            <person name="Qin J."/>
            <person name="Feng Y."/>
            <person name="Zong Z."/>
        </authorList>
    </citation>
    <scope>NUCLEOTIDE SEQUENCE [LARGE SCALE GENOMIC DNA]</scope>
    <source>
        <strain evidence="2 3">WCHAc060115</strain>
    </source>
</reference>
<organism evidence="2 3">
    <name type="scientific">Acinetobacter rongchengensis</name>
    <dbReference type="NCBI Taxonomy" id="2419601"/>
    <lineage>
        <taxon>Bacteria</taxon>
        <taxon>Pseudomonadati</taxon>
        <taxon>Pseudomonadota</taxon>
        <taxon>Gammaproteobacteria</taxon>
        <taxon>Moraxellales</taxon>
        <taxon>Moraxellaceae</taxon>
        <taxon>Acinetobacter</taxon>
    </lineage>
</organism>
<protein>
    <recommendedName>
        <fullName evidence="4">Lipoprotein</fullName>
    </recommendedName>
</protein>
<evidence type="ECO:0000256" key="1">
    <source>
        <dbReference type="SAM" id="SignalP"/>
    </source>
</evidence>
<accession>A0A3A8F9P2</accession>
<dbReference type="Proteomes" id="UP000280405">
    <property type="component" value="Unassembled WGS sequence"/>
</dbReference>
<dbReference type="RefSeq" id="WP_120383994.1">
    <property type="nucleotide sequence ID" value="NZ_RAXT01000015.1"/>
</dbReference>
<dbReference type="PROSITE" id="PS51257">
    <property type="entry name" value="PROKAR_LIPOPROTEIN"/>
    <property type="match status" value="1"/>
</dbReference>
<proteinExistence type="predicted"/>
<comment type="caution">
    <text evidence="2">The sequence shown here is derived from an EMBL/GenBank/DDBJ whole genome shotgun (WGS) entry which is preliminary data.</text>
</comment>
<name>A0A3A8F9P2_9GAMM</name>
<dbReference type="EMBL" id="RAXT01000015">
    <property type="protein sequence ID" value="RKG37911.1"/>
    <property type="molecule type" value="Genomic_DNA"/>
</dbReference>
<gene>
    <name evidence="2" type="ORF">D7V20_09180</name>
</gene>
<keyword evidence="3" id="KW-1185">Reference proteome</keyword>
<sequence length="174" mass="18505">MKKIFIATLCVSAFALTACDKKPADASSATDSKPAVAAVTLSTDNATDIKSDLAQIQTLSTNKAKEALDFQSEVMQAAQKGDKAALEGVVNKMKTYVTGFNKELDGLALKSTEVVSVRDKIKESNNLGIEMSEAGLASPPNPEKVKQIQTRGIELQKSLMDEMQALQAKANTAP</sequence>
<dbReference type="OrthoDB" id="6712404at2"/>
<evidence type="ECO:0000313" key="2">
    <source>
        <dbReference type="EMBL" id="RKG37911.1"/>
    </source>
</evidence>
<keyword evidence="1" id="KW-0732">Signal</keyword>
<dbReference type="AlphaFoldDB" id="A0A3A8F9P2"/>
<evidence type="ECO:0000313" key="3">
    <source>
        <dbReference type="Proteomes" id="UP000280405"/>
    </source>
</evidence>